<sequence>MPLILYIFIFYILLSLLSRIGNKKRKSYGLMRKEEDNSLSVFSEIQDEAGSPGDKINIKQVDNVEKKDNIIIDDEVKEFYKDKSEDKEKGILAKKSVVEGVEEISSGWESGLEIYLSDNILVNGIILSEIIAPPRVLRPYDFQRYRRLR</sequence>
<reference evidence="1 2" key="1">
    <citation type="journal article" date="2016" name="Nat. Commun.">
        <title>Thousands of microbial genomes shed light on interconnected biogeochemical processes in an aquifer system.</title>
        <authorList>
            <person name="Anantharaman K."/>
            <person name="Brown C.T."/>
            <person name="Hug L.A."/>
            <person name="Sharon I."/>
            <person name="Castelle C.J."/>
            <person name="Probst A.J."/>
            <person name="Thomas B.C."/>
            <person name="Singh A."/>
            <person name="Wilkins M.J."/>
            <person name="Karaoz U."/>
            <person name="Brodie E.L."/>
            <person name="Williams K.H."/>
            <person name="Hubbard S.S."/>
            <person name="Banfield J.F."/>
        </authorList>
    </citation>
    <scope>NUCLEOTIDE SEQUENCE [LARGE SCALE GENOMIC DNA]</scope>
</reference>
<organism evidence="1 2">
    <name type="scientific">Candidatus Sediminicultor quintus</name>
    <dbReference type="NCBI Taxonomy" id="1797291"/>
    <lineage>
        <taxon>Bacteria</taxon>
        <taxon>Pseudomonadati</taxon>
        <taxon>Atribacterota</taxon>
        <taxon>Candidatus Phoenicimicrobiia</taxon>
        <taxon>Candidatus Pheonicimicrobiales</taxon>
        <taxon>Candidatus Phoenicimicrobiaceae</taxon>
        <taxon>Candidatus Sediminicultor</taxon>
    </lineage>
</organism>
<gene>
    <name evidence="1" type="ORF">A2V47_00135</name>
</gene>
<dbReference type="STRING" id="1797291.A2V47_00135"/>
<dbReference type="Proteomes" id="UP000177701">
    <property type="component" value="Unassembled WGS sequence"/>
</dbReference>
<comment type="caution">
    <text evidence="1">The sequence shown here is derived from an EMBL/GenBank/DDBJ whole genome shotgun (WGS) entry which is preliminary data.</text>
</comment>
<evidence type="ECO:0000313" key="1">
    <source>
        <dbReference type="EMBL" id="OGD15179.1"/>
    </source>
</evidence>
<accession>A0A1F5A9G5</accession>
<dbReference type="EMBL" id="MEYH01000065">
    <property type="protein sequence ID" value="OGD15179.1"/>
    <property type="molecule type" value="Genomic_DNA"/>
</dbReference>
<evidence type="ECO:0000313" key="2">
    <source>
        <dbReference type="Proteomes" id="UP000177701"/>
    </source>
</evidence>
<name>A0A1F5A9G5_9BACT</name>
<dbReference type="AlphaFoldDB" id="A0A1F5A9G5"/>
<protein>
    <submittedName>
        <fullName evidence="1">Uncharacterized protein</fullName>
    </submittedName>
</protein>
<proteinExistence type="predicted"/>